<reference evidence="1 2" key="1">
    <citation type="submission" date="2017-07" db="EMBL/GenBank/DDBJ databases">
        <title>Phylogenetic study on the rhizospheric bacterium Ochrobactrum sp. A44.</title>
        <authorList>
            <person name="Krzyzanowska D.M."/>
            <person name="Ossowicki A."/>
            <person name="Rajewska M."/>
            <person name="Maciag T."/>
            <person name="Kaczynski Z."/>
            <person name="Czerwicka M."/>
            <person name="Jafra S."/>
        </authorList>
    </citation>
    <scope>NUCLEOTIDE SEQUENCE [LARGE SCALE GENOMIC DNA]</scope>
    <source>
        <strain evidence="1 2">A44</strain>
    </source>
</reference>
<dbReference type="AlphaFoldDB" id="A0A248UDL1"/>
<evidence type="ECO:0000313" key="2">
    <source>
        <dbReference type="Proteomes" id="UP000215256"/>
    </source>
</evidence>
<accession>A0A248UDL1</accession>
<dbReference type="KEGG" id="och:CES85_5275"/>
<protein>
    <submittedName>
        <fullName evidence="1">Uncharacterized protein</fullName>
    </submittedName>
</protein>
<dbReference type="EMBL" id="CP022603">
    <property type="protein sequence ID" value="ASV84481.1"/>
    <property type="molecule type" value="Genomic_DNA"/>
</dbReference>
<evidence type="ECO:0000313" key="1">
    <source>
        <dbReference type="EMBL" id="ASV84481.1"/>
    </source>
</evidence>
<dbReference type="Proteomes" id="UP000215256">
    <property type="component" value="Chromosome 2"/>
</dbReference>
<proteinExistence type="predicted"/>
<organism evidence="1 2">
    <name type="scientific">Ochrobactrum quorumnocens</name>
    <dbReference type="NCBI Taxonomy" id="271865"/>
    <lineage>
        <taxon>Bacteria</taxon>
        <taxon>Pseudomonadati</taxon>
        <taxon>Pseudomonadota</taxon>
        <taxon>Alphaproteobacteria</taxon>
        <taxon>Hyphomicrobiales</taxon>
        <taxon>Brucellaceae</taxon>
        <taxon>Brucella/Ochrobactrum group</taxon>
        <taxon>Ochrobactrum</taxon>
    </lineage>
</organism>
<gene>
    <name evidence="1" type="ORF">CES85_5275</name>
</gene>
<sequence length="86" mass="9694">MPIRDDGETTGLFEPLLVSESSKHRGKLADLVRSMNCYYSNLIEGHNTHPVDIERALMAALSRPRLIQMLFGRYTGAFAQRVVVCE</sequence>
<name>A0A248UDL1_9HYPH</name>